<dbReference type="SUPFAM" id="SSF103473">
    <property type="entry name" value="MFS general substrate transporter"/>
    <property type="match status" value="1"/>
</dbReference>
<evidence type="ECO:0000256" key="5">
    <source>
        <dbReference type="SAM" id="MobiDB-lite"/>
    </source>
</evidence>
<evidence type="ECO:0000256" key="1">
    <source>
        <dbReference type="ARBA" id="ARBA00004141"/>
    </source>
</evidence>
<evidence type="ECO:0000256" key="3">
    <source>
        <dbReference type="ARBA" id="ARBA00022989"/>
    </source>
</evidence>
<dbReference type="InterPro" id="IPR049680">
    <property type="entry name" value="FLVCR1-2_SLC49-like"/>
</dbReference>
<evidence type="ECO:0000313" key="7">
    <source>
        <dbReference type="EMBL" id="CCX07088.1"/>
    </source>
</evidence>
<dbReference type="InterPro" id="IPR036259">
    <property type="entry name" value="MFS_trans_sf"/>
</dbReference>
<feature type="transmembrane region" description="Helical" evidence="6">
    <location>
        <begin position="66"/>
        <end position="84"/>
    </location>
</feature>
<feature type="transmembrane region" description="Helical" evidence="6">
    <location>
        <begin position="369"/>
        <end position="389"/>
    </location>
</feature>
<dbReference type="OMA" id="STICWTG"/>
<reference evidence="7 8" key="1">
    <citation type="journal article" date="2013" name="PLoS Genet.">
        <title>The genome and development-dependent transcriptomes of Pyronema confluens: a window into fungal evolution.</title>
        <authorList>
            <person name="Traeger S."/>
            <person name="Altegoer F."/>
            <person name="Freitag M."/>
            <person name="Gabaldon T."/>
            <person name="Kempken F."/>
            <person name="Kumar A."/>
            <person name="Marcet-Houben M."/>
            <person name="Poggeler S."/>
            <person name="Stajich J.E."/>
            <person name="Nowrousian M."/>
        </authorList>
    </citation>
    <scope>NUCLEOTIDE SEQUENCE [LARGE SCALE GENOMIC DNA]</scope>
    <source>
        <strain evidence="8">CBS 100304</strain>
        <tissue evidence="7">Vegetative mycelium</tissue>
    </source>
</reference>
<feature type="region of interest" description="Disordered" evidence="5">
    <location>
        <begin position="1"/>
        <end position="26"/>
    </location>
</feature>
<sequence>MRPHIPLPAKLRPSLTSPSSIEAMPYPSPSRDIKELDDRQDALLSIPSSSSGYGTTQQYKVYKRRWLGIIMLIVMNIVVSWGWLTYAPVSNLSKEWFSLESETPINWLSTIIFFSYVVATPAVVYGLHHYSLKPTLLLASFLLLAGNWIRYGGTKTQSFPVVMLGQILIGFSQPFVLSAPPHYSDLWFTPNGRVSATAVVSLANPVGAALAQFLGPMLATTAEDIPFMVLVVSIIATVSVFGWLLFPSSPPTPPSASGSQRKASVAETKKVLENNRNFWLMLVLFSIYLGLFNAFTSLLNQIMFPRGYSPDQAGICGAILILSGLISTAVVSPVIDRTHAYFLAMRFFVPMIGAAYVAFIWAPEGGRILAPYIVGALLGAASFCLMPLALELSVEFTYPVAPEWSSSALWCGGQLMGAVLLLVMDRMKDEKGDMRTALIFQGVLAAAAVPGVFLFRKEGGLRRLEEDKRMGGDC</sequence>
<dbReference type="PANTHER" id="PTHR10924:SF6">
    <property type="entry name" value="SOLUTE CARRIER FAMILY 49 MEMBER A3"/>
    <property type="match status" value="1"/>
</dbReference>
<dbReference type="PANTHER" id="PTHR10924">
    <property type="entry name" value="MAJOR FACILITATOR SUPERFAMILY PROTEIN-RELATED"/>
    <property type="match status" value="1"/>
</dbReference>
<feature type="transmembrane region" description="Helical" evidence="6">
    <location>
        <begin position="278"/>
        <end position="300"/>
    </location>
</feature>
<feature type="transmembrane region" description="Helical" evidence="6">
    <location>
        <begin position="404"/>
        <end position="424"/>
    </location>
</feature>
<name>U4L475_PYROM</name>
<keyword evidence="2 6" id="KW-0812">Transmembrane</keyword>
<protein>
    <submittedName>
        <fullName evidence="7">Similar to Major facilitator superfamily domain-containing protein 7 acc. no. Q503P5</fullName>
    </submittedName>
</protein>
<feature type="transmembrane region" description="Helical" evidence="6">
    <location>
        <begin position="104"/>
        <end position="127"/>
    </location>
</feature>
<feature type="transmembrane region" description="Helical" evidence="6">
    <location>
        <begin position="227"/>
        <end position="246"/>
    </location>
</feature>
<accession>U4L475</accession>
<feature type="transmembrane region" description="Helical" evidence="6">
    <location>
        <begin position="341"/>
        <end position="362"/>
    </location>
</feature>
<evidence type="ECO:0000256" key="2">
    <source>
        <dbReference type="ARBA" id="ARBA00022692"/>
    </source>
</evidence>
<keyword evidence="8" id="KW-1185">Reference proteome</keyword>
<keyword evidence="3 6" id="KW-1133">Transmembrane helix</keyword>
<dbReference type="eggNOG" id="KOG2563">
    <property type="taxonomic scope" value="Eukaryota"/>
</dbReference>
<keyword evidence="4 6" id="KW-0472">Membrane</keyword>
<organism evidence="7 8">
    <name type="scientific">Pyronema omphalodes (strain CBS 100304)</name>
    <name type="common">Pyronema confluens</name>
    <dbReference type="NCBI Taxonomy" id="1076935"/>
    <lineage>
        <taxon>Eukaryota</taxon>
        <taxon>Fungi</taxon>
        <taxon>Dikarya</taxon>
        <taxon>Ascomycota</taxon>
        <taxon>Pezizomycotina</taxon>
        <taxon>Pezizomycetes</taxon>
        <taxon>Pezizales</taxon>
        <taxon>Pyronemataceae</taxon>
        <taxon>Pyronema</taxon>
    </lineage>
</organism>
<feature type="transmembrane region" description="Helical" evidence="6">
    <location>
        <begin position="194"/>
        <end position="215"/>
    </location>
</feature>
<dbReference type="Gene3D" id="1.20.1250.20">
    <property type="entry name" value="MFS general substrate transporter like domains"/>
    <property type="match status" value="2"/>
</dbReference>
<feature type="transmembrane region" description="Helical" evidence="6">
    <location>
        <begin position="436"/>
        <end position="455"/>
    </location>
</feature>
<dbReference type="InterPro" id="IPR011701">
    <property type="entry name" value="MFS"/>
</dbReference>
<dbReference type="Proteomes" id="UP000018144">
    <property type="component" value="Unassembled WGS sequence"/>
</dbReference>
<gene>
    <name evidence="7" type="ORF">PCON_06675</name>
</gene>
<dbReference type="EMBL" id="HF935332">
    <property type="protein sequence ID" value="CCX07088.1"/>
    <property type="molecule type" value="Genomic_DNA"/>
</dbReference>
<evidence type="ECO:0000256" key="4">
    <source>
        <dbReference type="ARBA" id="ARBA00023136"/>
    </source>
</evidence>
<feature type="transmembrane region" description="Helical" evidence="6">
    <location>
        <begin position="312"/>
        <end position="335"/>
    </location>
</feature>
<dbReference type="STRING" id="1076935.U4L475"/>
<dbReference type="OrthoDB" id="422206at2759"/>
<comment type="subcellular location">
    <subcellularLocation>
        <location evidence="1">Membrane</location>
        <topology evidence="1">Multi-pass membrane protein</topology>
    </subcellularLocation>
</comment>
<evidence type="ECO:0000256" key="6">
    <source>
        <dbReference type="SAM" id="Phobius"/>
    </source>
</evidence>
<proteinExistence type="predicted"/>
<evidence type="ECO:0000313" key="8">
    <source>
        <dbReference type="Proteomes" id="UP000018144"/>
    </source>
</evidence>
<dbReference type="Pfam" id="PF07690">
    <property type="entry name" value="MFS_1"/>
    <property type="match status" value="1"/>
</dbReference>
<dbReference type="GO" id="GO:0016020">
    <property type="term" value="C:membrane"/>
    <property type="evidence" value="ECO:0007669"/>
    <property type="project" value="UniProtKB-SubCell"/>
</dbReference>
<dbReference type="GO" id="GO:0022857">
    <property type="term" value="F:transmembrane transporter activity"/>
    <property type="evidence" value="ECO:0007669"/>
    <property type="project" value="InterPro"/>
</dbReference>
<dbReference type="AlphaFoldDB" id="U4L475"/>